<reference evidence="3" key="1">
    <citation type="journal article" date="2022" name="ISME J.">
        <title>Identification of active gaseous-alkane degraders at natural gas seeps.</title>
        <authorList>
            <person name="Farhan Ul Haque M."/>
            <person name="Hernandez M."/>
            <person name="Crombie A.T."/>
            <person name="Murrell J.C."/>
        </authorList>
    </citation>
    <scope>NUCLEOTIDE SEQUENCE</scope>
    <source>
        <strain evidence="3">PC2</strain>
    </source>
</reference>
<gene>
    <name evidence="3" type="ORF">K2U94_09020</name>
</gene>
<proteinExistence type="predicted"/>
<dbReference type="InterPro" id="IPR038740">
    <property type="entry name" value="BioF2-like_GNAT_dom"/>
</dbReference>
<keyword evidence="4" id="KW-1185">Reference proteome</keyword>
<feature type="domain" description="BioF2-like acetyltransferase" evidence="2">
    <location>
        <begin position="160"/>
        <end position="302"/>
    </location>
</feature>
<dbReference type="SUPFAM" id="SSF55729">
    <property type="entry name" value="Acyl-CoA N-acyltransferases (Nat)"/>
    <property type="match status" value="1"/>
</dbReference>
<protein>
    <submittedName>
        <fullName evidence="3">GNAT family N-acetyltransferase</fullName>
        <ecNumber evidence="3">2.3.1.-</ecNumber>
    </submittedName>
</protein>
<feature type="region of interest" description="Disordered" evidence="1">
    <location>
        <begin position="368"/>
        <end position="388"/>
    </location>
</feature>
<sequence>MTEPAITARTLASPAAIESLAAEWRALEKATPEATGFQAPAWRLCCESGKSAARLVAVRENGRLVMLLPLQIDRMRGTAVARWLGEPLAQYGDALALPGPRRPDWLAAAEAEIGRWGDIDLLALTRLRADGVLAACGAPLVLASASRFAAPFVDLGRAPRRHRSIERRMKKLASHGELRLEAGAGPQDRRNAAEQALAFKSEWLRRQRRSSASLADPDVVACALALAEKGVLCVHRLWAGERLVSVELGLRREDAYRSLIAAYDSDLADCSPGHALTLLLMPLLARQGVKHFDFLPPADPYKLAFATGATTMGALYRPFNARGAVAAFALARLRPLAKDAVHALTDPGLPIGSMLRHLARAAARSDRACGESSNMGQNRFPSGAGTAI</sequence>
<evidence type="ECO:0000313" key="3">
    <source>
        <dbReference type="EMBL" id="MCI4682902.1"/>
    </source>
</evidence>
<keyword evidence="3" id="KW-0808">Transferase</keyword>
<dbReference type="Pfam" id="PF13480">
    <property type="entry name" value="Acetyltransf_6"/>
    <property type="match status" value="1"/>
</dbReference>
<evidence type="ECO:0000256" key="1">
    <source>
        <dbReference type="SAM" id="MobiDB-lite"/>
    </source>
</evidence>
<dbReference type="InterPro" id="IPR016181">
    <property type="entry name" value="Acyl_CoA_acyltransferase"/>
</dbReference>
<dbReference type="GO" id="GO:0016746">
    <property type="term" value="F:acyltransferase activity"/>
    <property type="evidence" value="ECO:0007669"/>
    <property type="project" value="UniProtKB-KW"/>
</dbReference>
<accession>A0ABS9Z5L8</accession>
<evidence type="ECO:0000313" key="4">
    <source>
        <dbReference type="Proteomes" id="UP001139104"/>
    </source>
</evidence>
<feature type="compositionally biased region" description="Polar residues" evidence="1">
    <location>
        <begin position="371"/>
        <end position="380"/>
    </location>
</feature>
<dbReference type="EMBL" id="JAIVFP010000001">
    <property type="protein sequence ID" value="MCI4682902.1"/>
    <property type="molecule type" value="Genomic_DNA"/>
</dbReference>
<name>A0ABS9Z5L8_9HYPH</name>
<comment type="caution">
    <text evidence="3">The sequence shown here is derived from an EMBL/GenBank/DDBJ whole genome shotgun (WGS) entry which is preliminary data.</text>
</comment>
<dbReference type="EC" id="2.3.1.-" evidence="3"/>
<evidence type="ECO:0000259" key="2">
    <source>
        <dbReference type="Pfam" id="PF13480"/>
    </source>
</evidence>
<dbReference type="Proteomes" id="UP001139104">
    <property type="component" value="Unassembled WGS sequence"/>
</dbReference>
<organism evidence="3 4">
    <name type="scientific">Candidatus Rhodoblastus alkanivorans</name>
    <dbReference type="NCBI Taxonomy" id="2954117"/>
    <lineage>
        <taxon>Bacteria</taxon>
        <taxon>Pseudomonadati</taxon>
        <taxon>Pseudomonadota</taxon>
        <taxon>Alphaproteobacteria</taxon>
        <taxon>Hyphomicrobiales</taxon>
        <taxon>Rhodoblastaceae</taxon>
        <taxon>Rhodoblastus</taxon>
    </lineage>
</organism>
<dbReference type="RefSeq" id="WP_243066885.1">
    <property type="nucleotide sequence ID" value="NZ_JAIVFK010000010.1"/>
</dbReference>
<keyword evidence="3" id="KW-0012">Acyltransferase</keyword>